<evidence type="ECO:0000313" key="1">
    <source>
        <dbReference type="EMBL" id="RWU07453.1"/>
    </source>
</evidence>
<organism evidence="1 2">
    <name type="scientific">Pedobacter chitinilyticus</name>
    <dbReference type="NCBI Taxonomy" id="2233776"/>
    <lineage>
        <taxon>Bacteria</taxon>
        <taxon>Pseudomonadati</taxon>
        <taxon>Bacteroidota</taxon>
        <taxon>Sphingobacteriia</taxon>
        <taxon>Sphingobacteriales</taxon>
        <taxon>Sphingobacteriaceae</taxon>
        <taxon>Pedobacter</taxon>
    </lineage>
</organism>
<protein>
    <recommendedName>
        <fullName evidence="3">Lipoprotein</fullName>
    </recommendedName>
</protein>
<dbReference type="EMBL" id="SAYW01000003">
    <property type="protein sequence ID" value="RWU07453.1"/>
    <property type="molecule type" value="Genomic_DNA"/>
</dbReference>
<comment type="caution">
    <text evidence="1">The sequence shown here is derived from an EMBL/GenBank/DDBJ whole genome shotgun (WGS) entry which is preliminary data.</text>
</comment>
<reference evidence="1 2" key="1">
    <citation type="submission" date="2018-06" db="EMBL/GenBank/DDBJ databases">
        <title>Pedobacter endophyticus sp. nov., an endophytic bacterium isolated from a leaf of Triticum aestivum.</title>
        <authorList>
            <person name="Zhang L."/>
        </authorList>
    </citation>
    <scope>NUCLEOTIDE SEQUENCE [LARGE SCALE GENOMIC DNA]</scope>
    <source>
        <strain evidence="1 2">CM134L-2</strain>
    </source>
</reference>
<evidence type="ECO:0008006" key="3">
    <source>
        <dbReference type="Google" id="ProtNLM"/>
    </source>
</evidence>
<dbReference type="PROSITE" id="PS51257">
    <property type="entry name" value="PROKAR_LIPOPROTEIN"/>
    <property type="match status" value="1"/>
</dbReference>
<sequence length="140" mass="15446">MKKSILLGLGFGIMMFTISSCGIMLHSTQNNSEVINNAIAKRDINAIVSLNSSFEKVYNHYANSDIKKEKVAAFVGDMVANIEKKEPGSIATILLMLNSKDQEMVALGMKSAADKFDAVLMEYAGTLEHEAIFKKVFNEY</sequence>
<accession>A0A3S3SU53</accession>
<keyword evidence="2" id="KW-1185">Reference proteome</keyword>
<gene>
    <name evidence="1" type="ORF">DPV69_10705</name>
</gene>
<dbReference type="RefSeq" id="WP_113647363.1">
    <property type="nucleotide sequence ID" value="NZ_QMHN01000003.1"/>
</dbReference>
<evidence type="ECO:0000313" key="2">
    <source>
        <dbReference type="Proteomes" id="UP000284120"/>
    </source>
</evidence>
<dbReference type="Proteomes" id="UP000284120">
    <property type="component" value="Unassembled WGS sequence"/>
</dbReference>
<name>A0A3S3SU53_9SPHI</name>
<dbReference type="AlphaFoldDB" id="A0A3S3SU53"/>
<proteinExistence type="predicted"/>